<sequence length="376" mass="43716">MITNNKIKKAAYLMGFIGFSLASQPLLAQKAKVKSLEFQQREIKEEIQKDSLLTTKKELKEYDEQGRLILQKIFVANPIGQLTPQKEVKKTFEGRILRVEEETEYDEMGDPLKMEQSHYNDDKDIVKLEYIDYLKAPDTRYTKEYEYDEYGLLDKTTLFNPEGKKVGQERWKYNADDEIIKYTKWEKLPSGKKYKESEKTEYDENGFLASSEKEIDDGQDKYKEITTFVRNRVEEQLKYKNGELISEFGGAKKGGFDPSKARVMMTFNNDGGGLGGGGGFGGGGFGRWANEDEYDDKGNKIKTIQKVDDVVTQITFYSYDERNNLISSKKVDYEGEKETRVEEEVQEFDDNNNMLRRAVYVDGQLISEKRYNYQYR</sequence>
<accession>H6L862</accession>
<dbReference type="EMBL" id="CP002831">
    <property type="protein sequence ID" value="AFC25390.1"/>
    <property type="molecule type" value="Genomic_DNA"/>
</dbReference>
<dbReference type="RefSeq" id="WP_015693000.1">
    <property type="nucleotide sequence ID" value="NC_016940.1"/>
</dbReference>
<dbReference type="Gene3D" id="2.180.10.10">
    <property type="entry name" value="RHS repeat-associated core"/>
    <property type="match status" value="1"/>
</dbReference>
<keyword evidence="2" id="KW-1185">Reference proteome</keyword>
<organism evidence="1 2">
    <name type="scientific">Saprospira grandis (strain Lewin)</name>
    <dbReference type="NCBI Taxonomy" id="984262"/>
    <lineage>
        <taxon>Bacteria</taxon>
        <taxon>Pseudomonadati</taxon>
        <taxon>Bacteroidota</taxon>
        <taxon>Saprospiria</taxon>
        <taxon>Saprospirales</taxon>
        <taxon>Saprospiraceae</taxon>
        <taxon>Saprospira</taxon>
    </lineage>
</organism>
<dbReference type="OrthoDB" id="1489400at2"/>
<dbReference type="HOGENOM" id="CLU_735472_0_0_10"/>
<evidence type="ECO:0000313" key="2">
    <source>
        <dbReference type="Proteomes" id="UP000007519"/>
    </source>
</evidence>
<gene>
    <name evidence="1" type="ordered locus">SGRA_2662</name>
</gene>
<dbReference type="KEGG" id="sgn:SGRA_2662"/>
<dbReference type="STRING" id="984262.SGRA_2662"/>
<dbReference type="Proteomes" id="UP000007519">
    <property type="component" value="Chromosome"/>
</dbReference>
<name>H6L862_SAPGL</name>
<evidence type="ECO:0000313" key="1">
    <source>
        <dbReference type="EMBL" id="AFC25390.1"/>
    </source>
</evidence>
<proteinExistence type="predicted"/>
<dbReference type="AlphaFoldDB" id="H6L862"/>
<reference evidence="1 2" key="1">
    <citation type="journal article" date="2012" name="Stand. Genomic Sci.">
        <title>Complete genome sequencing and analysis of Saprospira grandis str. Lewin, a predatory marine bacterium.</title>
        <authorList>
            <person name="Saw J.H."/>
            <person name="Yuryev A."/>
            <person name="Kanbe M."/>
            <person name="Hou S."/>
            <person name="Young A.G."/>
            <person name="Aizawa S."/>
            <person name="Alam M."/>
        </authorList>
    </citation>
    <scope>NUCLEOTIDE SEQUENCE [LARGE SCALE GENOMIC DNA]</scope>
    <source>
        <strain evidence="1 2">Lewin</strain>
    </source>
</reference>
<protein>
    <submittedName>
        <fullName evidence="1">Uncharacterized protein</fullName>
    </submittedName>
</protein>